<dbReference type="Gene3D" id="1.10.600.10">
    <property type="entry name" value="Farnesyl Diphosphate Synthase"/>
    <property type="match status" value="1"/>
</dbReference>
<evidence type="ECO:0000256" key="5">
    <source>
        <dbReference type="RuleBase" id="RU004466"/>
    </source>
</evidence>
<evidence type="ECO:0000256" key="1">
    <source>
        <dbReference type="ARBA" id="ARBA00001946"/>
    </source>
</evidence>
<protein>
    <submittedName>
        <fullName evidence="6">Uncharacterized protein</fullName>
    </submittedName>
</protein>
<keyword evidence="5" id="KW-0808">Transferase</keyword>
<organism evidence="6 7">
    <name type="scientific">Xanthoceras sorbifolium</name>
    <dbReference type="NCBI Taxonomy" id="99658"/>
    <lineage>
        <taxon>Eukaryota</taxon>
        <taxon>Viridiplantae</taxon>
        <taxon>Streptophyta</taxon>
        <taxon>Embryophyta</taxon>
        <taxon>Tracheophyta</taxon>
        <taxon>Spermatophyta</taxon>
        <taxon>Magnoliopsida</taxon>
        <taxon>eudicotyledons</taxon>
        <taxon>Gunneridae</taxon>
        <taxon>Pentapetalae</taxon>
        <taxon>rosids</taxon>
        <taxon>malvids</taxon>
        <taxon>Sapindales</taxon>
        <taxon>Sapindaceae</taxon>
        <taxon>Xanthoceroideae</taxon>
        <taxon>Xanthoceras</taxon>
    </lineage>
</organism>
<dbReference type="Proteomes" id="UP000827721">
    <property type="component" value="Unassembled WGS sequence"/>
</dbReference>
<evidence type="ECO:0000256" key="4">
    <source>
        <dbReference type="ARBA" id="ARBA00022842"/>
    </source>
</evidence>
<comment type="similarity">
    <text evidence="2 5">Belongs to the FPP/GGPP synthase family.</text>
</comment>
<evidence type="ECO:0000256" key="2">
    <source>
        <dbReference type="ARBA" id="ARBA00006706"/>
    </source>
</evidence>
<comment type="cofactor">
    <cofactor evidence="1">
        <name>Mg(2+)</name>
        <dbReference type="ChEBI" id="CHEBI:18420"/>
    </cofactor>
</comment>
<dbReference type="PANTHER" id="PTHR43281:SF6">
    <property type="entry name" value="HETERODIMERIC GERANYLGERANYL PYROPHOSPHATE SYNTHASE SMALL SUBUNIT, CHLOROPLASTIC-LIKE"/>
    <property type="match status" value="1"/>
</dbReference>
<dbReference type="InterPro" id="IPR000092">
    <property type="entry name" value="Polyprenyl_synt"/>
</dbReference>
<dbReference type="PANTHER" id="PTHR43281">
    <property type="entry name" value="FARNESYL DIPHOSPHATE SYNTHASE"/>
    <property type="match status" value="1"/>
</dbReference>
<sequence>MLHNNQQYWASINQQIEAHLRKVVTIRDPVSVFEPMHHLVFAAPRDTAPALCVAACELVSGGCSGGREQAVAAAAALHVMHAASFSREHLPLSDRPSLIPRPRPMIHHVFGPNIELLTVDGMIPFGLELVAKLDDPAHDISDRILRVIVEITRAIGSQGVVNGQYSELLYNQWNNNGSSHVESIQTKEGGLHACGAACGAILGGGSEEEIEKLRNYGLYVEMIQGMLRLSTMMSSSSSKERSSMRVEVLRNLALKELEGFDESKVEVMSGLIEANLSHV</sequence>
<reference evidence="6 7" key="1">
    <citation type="submission" date="2021-02" db="EMBL/GenBank/DDBJ databases">
        <title>Plant Genome Project.</title>
        <authorList>
            <person name="Zhang R.-G."/>
        </authorList>
    </citation>
    <scope>NUCLEOTIDE SEQUENCE [LARGE SCALE GENOMIC DNA]</scope>
    <source>
        <tissue evidence="6">Leaves</tissue>
    </source>
</reference>
<evidence type="ECO:0000313" key="7">
    <source>
        <dbReference type="Proteomes" id="UP000827721"/>
    </source>
</evidence>
<dbReference type="SUPFAM" id="SSF48576">
    <property type="entry name" value="Terpenoid synthases"/>
    <property type="match status" value="1"/>
</dbReference>
<keyword evidence="7" id="KW-1185">Reference proteome</keyword>
<keyword evidence="3" id="KW-0479">Metal-binding</keyword>
<accession>A0ABQ8H2G6</accession>
<gene>
    <name evidence="6" type="ORF">JRO89_XS15G0160000</name>
</gene>
<name>A0ABQ8H2G6_9ROSI</name>
<dbReference type="Pfam" id="PF00348">
    <property type="entry name" value="polyprenyl_synt"/>
    <property type="match status" value="1"/>
</dbReference>
<comment type="caution">
    <text evidence="6">The sequence shown here is derived from an EMBL/GenBank/DDBJ whole genome shotgun (WGS) entry which is preliminary data.</text>
</comment>
<dbReference type="InterPro" id="IPR008949">
    <property type="entry name" value="Isoprenoid_synthase_dom_sf"/>
</dbReference>
<proteinExistence type="inferred from homology"/>
<evidence type="ECO:0000256" key="3">
    <source>
        <dbReference type="ARBA" id="ARBA00022723"/>
    </source>
</evidence>
<evidence type="ECO:0000313" key="6">
    <source>
        <dbReference type="EMBL" id="KAH7544395.1"/>
    </source>
</evidence>
<keyword evidence="4" id="KW-0460">Magnesium</keyword>
<dbReference type="EMBL" id="JAFEMO010000015">
    <property type="protein sequence ID" value="KAH7544395.1"/>
    <property type="molecule type" value="Genomic_DNA"/>
</dbReference>